<evidence type="ECO:0000313" key="12">
    <source>
        <dbReference type="Proteomes" id="UP000182589"/>
    </source>
</evidence>
<dbReference type="InterPro" id="IPR000089">
    <property type="entry name" value="Biotin_lipoyl"/>
</dbReference>
<dbReference type="InterPro" id="IPR005482">
    <property type="entry name" value="Biotin_COase_C"/>
</dbReference>
<dbReference type="Gene3D" id="3.30.470.20">
    <property type="entry name" value="ATP-grasp fold, B domain"/>
    <property type="match status" value="1"/>
</dbReference>
<evidence type="ECO:0000256" key="4">
    <source>
        <dbReference type="ARBA" id="ARBA00022801"/>
    </source>
</evidence>
<dbReference type="SUPFAM" id="SSF160467">
    <property type="entry name" value="PH0987 N-terminal domain-like"/>
    <property type="match status" value="1"/>
</dbReference>
<dbReference type="InterPro" id="IPR011053">
    <property type="entry name" value="Single_hybrid_motif"/>
</dbReference>
<dbReference type="InterPro" id="IPR014084">
    <property type="entry name" value="Urea_COase"/>
</dbReference>
<evidence type="ECO:0000259" key="10">
    <source>
        <dbReference type="PROSITE" id="PS50979"/>
    </source>
</evidence>
<sequence length="1207" mass="133662">MFQKVLIANRGAIAVRIARTLRRMGIQSVAVYTTADESSLHVDFADEAVWIGEGAVQESYVDMEKIIAAARQTGADAIHPGYGFLSENACFARACEQAGIRFIGPDPEQIERFGYKHVARNIALQAGVPLLPGTDLIASAEEAVDAAQAIGFPVMLKSTAGGGGIGMRVCANETELREAFSAVQRLSAQHFRYEGVFMEKYIPQARHIEVQLFGNRSGEIVTIGERDCTLQRRNQKVLEECPAACLRPEVREALHQAAKNLASMVGYRSAGTVEFLYDPESESFYFLEVNTRLQVEHGVTEEVYGIDLVEWMVREACDELFGLAEQISAPSGHSIQVRLYAEDPGDGFRPSAGRIDHVVWPEATRIETWVEAGTIVSSFYDPLLAKLIVHSENREMACDRLIAAVKHTRIYGISHNLRYLESLVTSQSFQSNHVYTKWLAEFQPPESTLFVIDGGLHTTLQDWPGRLGHWDVGVPPSGPMDELSFRIGNLLLGNDEGACGLEFTMRGGVYQFRDDTWFCLTGADMSAELNGQLVERYRPLLARAGQVLRLSDARTGMRAYLLVGGGFDVPKTLGSGSTFALGGFGGHGGRALLSGDVLAINRGNGSAMDNISDAFTKAPEFTHDWVIGVIPGPHATSEFLPASYLEQLTHTSWQVHFNSSRTGVRLMGPAPKWVRDDGGEAGLHPSNIHDNPYAIGALNLTGDLPILLGQDGPSLGGFVCPVTTAACERWKIGQLRPGDTVRFKIISLEQARALDVKQRALLNDRQTMHASYIMPLPEMPFANYEEAATSSILKHEHIDHAFPITVRTAGDEYILVEIGALELDLRYRFQVHLLMDAIRSSGRIPYIDLTPGVRSLQIHLDRSQMTVEEACRIVLEIDRQLPDLSTVRVPSRIVRMPLSFDDPSVQQAVDRYQQNVREDAPWCPSNIEFIRRINGLESIKNVWDIVFSAKYLVLGLGDVYLGAPAATPIDPRHRLVTTKYNPARTWTPENAVGIGGSYMCIYGMESPGGYQLFGRTVQIWNTFRTTRSFAPGKPWLLRFFDQVEFYPVSAQELANMRKEFLRGKFELEIVETTFDLGAYLAFLDEIHEDATVFKQRQQVAFNAERERWRQLGLAEYVSESHVEVTDGLGEDDGVTVVRSNLPGSVWKVHVRPGQQVQPGDTLVVIESMKMEFPITATCQGIIKTVHVRPGQELPAGGAIVGVEEVPA</sequence>
<dbReference type="InterPro" id="IPR005481">
    <property type="entry name" value="BC-like_N"/>
</dbReference>
<dbReference type="GO" id="GO:0046872">
    <property type="term" value="F:metal ion binding"/>
    <property type="evidence" value="ECO:0007669"/>
    <property type="project" value="InterPro"/>
</dbReference>
<dbReference type="Pfam" id="PF02682">
    <property type="entry name" value="CT_C_D"/>
    <property type="match status" value="1"/>
</dbReference>
<dbReference type="InterPro" id="IPR050856">
    <property type="entry name" value="Biotin_carboxylase_complex"/>
</dbReference>
<feature type="domain" description="ATP-grasp" evidence="9">
    <location>
        <begin position="120"/>
        <end position="317"/>
    </location>
</feature>
<dbReference type="PROSITE" id="PS50979">
    <property type="entry name" value="BC"/>
    <property type="match status" value="1"/>
</dbReference>
<dbReference type="InterPro" id="IPR011761">
    <property type="entry name" value="ATP-grasp"/>
</dbReference>
<dbReference type="NCBIfam" id="TIGR00724">
    <property type="entry name" value="urea_amlyse_rel"/>
    <property type="match status" value="1"/>
</dbReference>
<dbReference type="CDD" id="cd06850">
    <property type="entry name" value="biotinyl_domain"/>
    <property type="match status" value="1"/>
</dbReference>
<comment type="cofactor">
    <cofactor evidence="1">
        <name>biotin</name>
        <dbReference type="ChEBI" id="CHEBI:57586"/>
    </cofactor>
</comment>
<dbReference type="Pfam" id="PF02785">
    <property type="entry name" value="Biotin_carb_C"/>
    <property type="match status" value="1"/>
</dbReference>
<evidence type="ECO:0000313" key="11">
    <source>
        <dbReference type="EMBL" id="SDW91192.1"/>
    </source>
</evidence>
<dbReference type="Pfam" id="PF02626">
    <property type="entry name" value="CT_A_B"/>
    <property type="match status" value="1"/>
</dbReference>
<dbReference type="PROSITE" id="PS50975">
    <property type="entry name" value="ATP_GRASP"/>
    <property type="match status" value="1"/>
</dbReference>
<dbReference type="InterPro" id="IPR003778">
    <property type="entry name" value="CT_A_B"/>
</dbReference>
<organism evidence="11 12">
    <name type="scientific">Alicyclobacillus hesperidum</name>
    <dbReference type="NCBI Taxonomy" id="89784"/>
    <lineage>
        <taxon>Bacteria</taxon>
        <taxon>Bacillati</taxon>
        <taxon>Bacillota</taxon>
        <taxon>Bacilli</taxon>
        <taxon>Bacillales</taxon>
        <taxon>Alicyclobacillaceae</taxon>
        <taxon>Alicyclobacillus</taxon>
    </lineage>
</organism>
<dbReference type="PROSITE" id="PS00866">
    <property type="entry name" value="CPSASE_1"/>
    <property type="match status" value="1"/>
</dbReference>
<evidence type="ECO:0000256" key="3">
    <source>
        <dbReference type="ARBA" id="ARBA00022741"/>
    </source>
</evidence>
<dbReference type="AlphaFoldDB" id="A0A1H2XE55"/>
<dbReference type="Proteomes" id="UP000182589">
    <property type="component" value="Unassembled WGS sequence"/>
</dbReference>
<dbReference type="SUPFAM" id="SSF51246">
    <property type="entry name" value="Rudiment single hybrid motif"/>
    <property type="match status" value="1"/>
</dbReference>
<dbReference type="Gene3D" id="3.30.1360.40">
    <property type="match status" value="1"/>
</dbReference>
<dbReference type="Pfam" id="PF02786">
    <property type="entry name" value="CPSase_L_D2"/>
    <property type="match status" value="1"/>
</dbReference>
<evidence type="ECO:0000256" key="6">
    <source>
        <dbReference type="ARBA" id="ARBA00023267"/>
    </source>
</evidence>
<evidence type="ECO:0000256" key="7">
    <source>
        <dbReference type="PROSITE-ProRule" id="PRU00409"/>
    </source>
</evidence>
<dbReference type="PROSITE" id="PS00867">
    <property type="entry name" value="CPSASE_2"/>
    <property type="match status" value="1"/>
</dbReference>
<dbReference type="InterPro" id="IPR003833">
    <property type="entry name" value="CT_C_D"/>
</dbReference>
<name>A0A1H2XE55_9BACL</name>
<evidence type="ECO:0000256" key="5">
    <source>
        <dbReference type="ARBA" id="ARBA00022840"/>
    </source>
</evidence>
<dbReference type="NCBIfam" id="TIGR02712">
    <property type="entry name" value="urea_carbox"/>
    <property type="match status" value="1"/>
</dbReference>
<feature type="domain" description="Biotin carboxylation" evidence="10">
    <location>
        <begin position="1"/>
        <end position="444"/>
    </location>
</feature>
<accession>A0A1H2XE55</accession>
<keyword evidence="12" id="KW-1185">Reference proteome</keyword>
<evidence type="ECO:0000259" key="8">
    <source>
        <dbReference type="PROSITE" id="PS50968"/>
    </source>
</evidence>
<feature type="domain" description="Lipoyl-binding" evidence="8">
    <location>
        <begin position="1129"/>
        <end position="1203"/>
    </location>
</feature>
<protein>
    <submittedName>
        <fullName evidence="11">Urea carboxylase</fullName>
    </submittedName>
</protein>
<dbReference type="RefSeq" id="WP_074693656.1">
    <property type="nucleotide sequence ID" value="NZ_FNOJ01000020.1"/>
</dbReference>
<dbReference type="PROSITE" id="PS50968">
    <property type="entry name" value="BIOTINYL_LIPOYL"/>
    <property type="match status" value="1"/>
</dbReference>
<dbReference type="GO" id="GO:0016787">
    <property type="term" value="F:hydrolase activity"/>
    <property type="evidence" value="ECO:0007669"/>
    <property type="project" value="UniProtKB-KW"/>
</dbReference>
<evidence type="ECO:0000256" key="1">
    <source>
        <dbReference type="ARBA" id="ARBA00001953"/>
    </source>
</evidence>
<keyword evidence="6" id="KW-0092">Biotin</keyword>
<keyword evidence="2" id="KW-0436">Ligase</keyword>
<keyword evidence="3 7" id="KW-0547">Nucleotide-binding</keyword>
<dbReference type="GO" id="GO:0005524">
    <property type="term" value="F:ATP binding"/>
    <property type="evidence" value="ECO:0007669"/>
    <property type="project" value="UniProtKB-UniRule"/>
</dbReference>
<keyword evidence="5 7" id="KW-0067">ATP-binding</keyword>
<evidence type="ECO:0000259" key="9">
    <source>
        <dbReference type="PROSITE" id="PS50975"/>
    </source>
</evidence>
<gene>
    <name evidence="11" type="ORF">SAMN04489725_1206</name>
</gene>
<dbReference type="Pfam" id="PF00289">
    <property type="entry name" value="Biotin_carb_N"/>
    <property type="match status" value="1"/>
</dbReference>
<reference evidence="12" key="1">
    <citation type="submission" date="2016-10" db="EMBL/GenBank/DDBJ databases">
        <authorList>
            <person name="Varghese N."/>
        </authorList>
    </citation>
    <scope>NUCLEOTIDE SEQUENCE [LARGE SCALE GENOMIC DNA]</scope>
    <source>
        <strain evidence="12">DSM 12489</strain>
    </source>
</reference>
<dbReference type="EMBL" id="FNOJ01000020">
    <property type="protein sequence ID" value="SDW91192.1"/>
    <property type="molecule type" value="Genomic_DNA"/>
</dbReference>
<keyword evidence="4" id="KW-0378">Hydrolase</keyword>
<dbReference type="SMART" id="SM00878">
    <property type="entry name" value="Biotin_carb_C"/>
    <property type="match status" value="1"/>
</dbReference>
<dbReference type="SMART" id="SM00797">
    <property type="entry name" value="AHS2"/>
    <property type="match status" value="1"/>
</dbReference>
<dbReference type="InterPro" id="IPR029000">
    <property type="entry name" value="Cyclophilin-like_dom_sf"/>
</dbReference>
<dbReference type="GO" id="GO:0016874">
    <property type="term" value="F:ligase activity"/>
    <property type="evidence" value="ECO:0007669"/>
    <property type="project" value="UniProtKB-KW"/>
</dbReference>
<evidence type="ECO:0000256" key="2">
    <source>
        <dbReference type="ARBA" id="ARBA00022598"/>
    </source>
</evidence>
<dbReference type="InterPro" id="IPR005479">
    <property type="entry name" value="CPAse_ATP-bd"/>
</dbReference>
<dbReference type="SUPFAM" id="SSF51230">
    <property type="entry name" value="Single hybrid motif"/>
    <property type="match status" value="1"/>
</dbReference>
<dbReference type="SUPFAM" id="SSF56059">
    <property type="entry name" value="Glutathione synthetase ATP-binding domain-like"/>
    <property type="match status" value="1"/>
</dbReference>
<dbReference type="Pfam" id="PF00364">
    <property type="entry name" value="Biotin_lipoyl"/>
    <property type="match status" value="1"/>
</dbReference>
<proteinExistence type="predicted"/>
<dbReference type="PANTHER" id="PTHR18866:SF128">
    <property type="entry name" value="UREA AMIDOLYASE"/>
    <property type="match status" value="1"/>
</dbReference>
<dbReference type="Gene3D" id="2.40.100.10">
    <property type="entry name" value="Cyclophilin-like"/>
    <property type="match status" value="2"/>
</dbReference>
<dbReference type="PANTHER" id="PTHR18866">
    <property type="entry name" value="CARBOXYLASE:PYRUVATE/ACETYL-COA/PROPIONYL-COA CARBOXYLASE"/>
    <property type="match status" value="1"/>
</dbReference>
<dbReference type="InterPro" id="IPR011054">
    <property type="entry name" value="Rudment_hybrid_motif"/>
</dbReference>
<dbReference type="SMART" id="SM00796">
    <property type="entry name" value="AHS1"/>
    <property type="match status" value="1"/>
</dbReference>
<dbReference type="SUPFAM" id="SSF50891">
    <property type="entry name" value="Cyclophilin-like"/>
    <property type="match status" value="2"/>
</dbReference>
<dbReference type="SUPFAM" id="SSF52440">
    <property type="entry name" value="PreATP-grasp domain"/>
    <property type="match status" value="1"/>
</dbReference>
<dbReference type="InterPro" id="IPR011764">
    <property type="entry name" value="Biotin_carboxylation_dom"/>
</dbReference>
<dbReference type="Gene3D" id="2.40.50.100">
    <property type="match status" value="1"/>
</dbReference>
<dbReference type="STRING" id="89784.SAMN04489725_1206"/>
<dbReference type="FunFam" id="3.40.50.20:FF:000010">
    <property type="entry name" value="Propionyl-CoA carboxylase subunit alpha"/>
    <property type="match status" value="1"/>
</dbReference>
<dbReference type="InterPro" id="IPR016185">
    <property type="entry name" value="PreATP-grasp_dom_sf"/>
</dbReference>